<evidence type="ECO:0000256" key="2">
    <source>
        <dbReference type="ARBA" id="ARBA00022679"/>
    </source>
</evidence>
<evidence type="ECO:0000256" key="7">
    <source>
        <dbReference type="RuleBase" id="RU004466"/>
    </source>
</evidence>
<reference evidence="9" key="3">
    <citation type="submission" date="2020-05" db="UniProtKB">
        <authorList>
            <consortium name="EnsemblMetazoa"/>
        </authorList>
    </citation>
    <scope>IDENTIFICATION</scope>
    <source>
        <strain evidence="9">Jacobina</strain>
    </source>
</reference>
<keyword evidence="2 7" id="KW-0808">Transferase</keyword>
<dbReference type="SFLD" id="SFLDS00005">
    <property type="entry name" value="Isoprenoid_Synthase_Type_I"/>
    <property type="match status" value="1"/>
</dbReference>
<comment type="pathway">
    <text evidence="5">Pheromone biosynthesis.</text>
</comment>
<evidence type="ECO:0000256" key="6">
    <source>
        <dbReference type="ARBA" id="ARBA00034546"/>
    </source>
</evidence>
<dbReference type="InterPro" id="IPR033749">
    <property type="entry name" value="Polyprenyl_synt_CS"/>
</dbReference>
<keyword evidence="3" id="KW-0479">Metal-binding</keyword>
<dbReference type="EMBL" id="AJWK01028132">
    <property type="status" value="NOT_ANNOTATED_CDS"/>
    <property type="molecule type" value="Genomic_DNA"/>
</dbReference>
<proteinExistence type="inferred from homology"/>
<dbReference type="InterPro" id="IPR008949">
    <property type="entry name" value="Isoprenoid_synthase_dom_sf"/>
</dbReference>
<dbReference type="VEuPathDB" id="VectorBase:LLONM1_000074"/>
<keyword evidence="10" id="KW-1185">Reference proteome</keyword>
<dbReference type="Gene3D" id="1.10.600.10">
    <property type="entry name" value="Farnesyl Diphosphate Synthase"/>
    <property type="match status" value="1"/>
</dbReference>
<keyword evidence="4" id="KW-0460">Magnesium</keyword>
<dbReference type="Pfam" id="PF00348">
    <property type="entry name" value="polyprenyl_synt"/>
    <property type="match status" value="1"/>
</dbReference>
<sequence>MFSVLRISFAQNLVKSNVLGAHLLHPTCTKSKGIGSISTRTLSSVQETSDKSQDNGRDFKSYFPEIVRQLKGKAKIYDLDEGKHFERVLEYNAQSGKLNRGRTMVNTYKMIVPKTDLTEENLKLANYLGWCIELLQGYFLLLDDIMDGSITRRGKPCWYKLEDIGLGGINDGMMLEATLYQVLMENFSHLKCYTKLMELFQEVVFISILGEHLDLRSAKQDVLSFTMELYNMLNINKTAWYTYYLPVACAMYLAGYTDEMAFRRAQKLLLDIGYYFQVQDDYLDVYGDPTVTGKIGTDIQDGRCTWFVVTFLKHATDAQKVILKESYGKNDPKCVERVKKLYEEISMLEIYKKFENDTRKTIMETVEGISGGLPKDVYYMMMGLLHNRKS</sequence>
<dbReference type="CDD" id="cd00685">
    <property type="entry name" value="Trans_IPPS_HT"/>
    <property type="match status" value="1"/>
</dbReference>
<evidence type="ECO:0000256" key="1">
    <source>
        <dbReference type="ARBA" id="ARBA00001946"/>
    </source>
</evidence>
<dbReference type="GO" id="GO:0005737">
    <property type="term" value="C:cytoplasm"/>
    <property type="evidence" value="ECO:0007669"/>
    <property type="project" value="TreeGrafter"/>
</dbReference>
<organism evidence="9 10">
    <name type="scientific">Lutzomyia longipalpis</name>
    <name type="common">Sand fly</name>
    <dbReference type="NCBI Taxonomy" id="7200"/>
    <lineage>
        <taxon>Eukaryota</taxon>
        <taxon>Metazoa</taxon>
        <taxon>Ecdysozoa</taxon>
        <taxon>Arthropoda</taxon>
        <taxon>Hexapoda</taxon>
        <taxon>Insecta</taxon>
        <taxon>Pterygota</taxon>
        <taxon>Neoptera</taxon>
        <taxon>Endopterygota</taxon>
        <taxon>Diptera</taxon>
        <taxon>Nematocera</taxon>
        <taxon>Psychodoidea</taxon>
        <taxon>Psychodidae</taxon>
        <taxon>Lutzomyia</taxon>
        <taxon>Lutzomyia</taxon>
    </lineage>
</organism>
<evidence type="ECO:0000256" key="4">
    <source>
        <dbReference type="ARBA" id="ARBA00022842"/>
    </source>
</evidence>
<evidence type="ECO:0000313" key="8">
    <source>
        <dbReference type="EMBL" id="MBC1175527.1"/>
    </source>
</evidence>
<accession>A0A1B0CTY1</accession>
<evidence type="ECO:0000313" key="9">
    <source>
        <dbReference type="EnsemblMetazoa" id="LLOJ008331-PA"/>
    </source>
</evidence>
<dbReference type="InterPro" id="IPR039702">
    <property type="entry name" value="FPS1-like"/>
</dbReference>
<dbReference type="PANTHER" id="PTHR11525:SF0">
    <property type="entry name" value="FARNESYL PYROPHOSPHATE SYNTHASE"/>
    <property type="match status" value="1"/>
</dbReference>
<dbReference type="EMBL" id="GITU01006824">
    <property type="protein sequence ID" value="MBC1175527.1"/>
    <property type="molecule type" value="Transcribed_RNA"/>
</dbReference>
<reference evidence="10" key="1">
    <citation type="submission" date="2012-05" db="EMBL/GenBank/DDBJ databases">
        <title>Whole Genome Assembly of Lutzomyia longipalpis.</title>
        <authorList>
            <person name="Richards S."/>
            <person name="Qu C."/>
            <person name="Dillon R."/>
            <person name="Worley K."/>
            <person name="Scherer S."/>
            <person name="Batterton M."/>
            <person name="Taylor A."/>
            <person name="Hawes A."/>
            <person name="Hernandez B."/>
            <person name="Kovar C."/>
            <person name="Mandapat C."/>
            <person name="Pham C."/>
            <person name="Qu C."/>
            <person name="Jing C."/>
            <person name="Bess C."/>
            <person name="Bandaranaike D."/>
            <person name="Ngo D."/>
            <person name="Ongeri F."/>
            <person name="Arias F."/>
            <person name="Lara F."/>
            <person name="Weissenberger G."/>
            <person name="Kamau G."/>
            <person name="Han H."/>
            <person name="Shen H."/>
            <person name="Dinh H."/>
            <person name="Khalil I."/>
            <person name="Jones J."/>
            <person name="Shafer J."/>
            <person name="Jayaseelan J."/>
            <person name="Quiroz J."/>
            <person name="Blankenburg K."/>
            <person name="Nguyen L."/>
            <person name="Jackson L."/>
            <person name="Francisco L."/>
            <person name="Tang L.-Y."/>
            <person name="Pu L.-L."/>
            <person name="Perales L."/>
            <person name="Lorensuhewa L."/>
            <person name="Munidasa M."/>
            <person name="Coyle M."/>
            <person name="Taylor M."/>
            <person name="Puazo M."/>
            <person name="Firestine M."/>
            <person name="Scheel M."/>
            <person name="Javaid M."/>
            <person name="Wang M."/>
            <person name="Li M."/>
            <person name="Tabassum N."/>
            <person name="Saada N."/>
            <person name="Osuji N."/>
            <person name="Aqrawi P."/>
            <person name="Fu Q."/>
            <person name="Thornton R."/>
            <person name="Raj R."/>
            <person name="Goodspeed R."/>
            <person name="Mata R."/>
            <person name="Najjar R."/>
            <person name="Gubbala S."/>
            <person name="Lee S."/>
            <person name="Denson S."/>
            <person name="Patil S."/>
            <person name="Macmil S."/>
            <person name="Qi S."/>
            <person name="Matskevitch T."/>
            <person name="Palculict T."/>
            <person name="Mathew T."/>
            <person name="Vee V."/>
            <person name="Velamala V."/>
            <person name="Korchina V."/>
            <person name="Cai W."/>
            <person name="Liu W."/>
            <person name="Dai W."/>
            <person name="Zou X."/>
            <person name="Zhu Y."/>
            <person name="Zhang Y."/>
            <person name="Wu Y.-Q."/>
            <person name="Xin Y."/>
            <person name="Nazarath L."/>
            <person name="Kovar C."/>
            <person name="Han Y."/>
            <person name="Muzny D."/>
            <person name="Gibbs R."/>
        </authorList>
    </citation>
    <scope>NUCLEOTIDE SEQUENCE [LARGE SCALE GENOMIC DNA]</scope>
    <source>
        <strain evidence="10">Jacobina</strain>
    </source>
</reference>
<dbReference type="SUPFAM" id="SSF48576">
    <property type="entry name" value="Terpenoid synthases"/>
    <property type="match status" value="1"/>
</dbReference>
<dbReference type="EnsemblMetazoa" id="LLOJ008331-RA">
    <property type="protein sequence ID" value="LLOJ008331-PA"/>
    <property type="gene ID" value="LLOJ008331"/>
</dbReference>
<protein>
    <recommendedName>
        <fullName evidence="6">Farnesyl pyrophosphate synthase</fullName>
    </recommendedName>
</protein>
<dbReference type="InterPro" id="IPR000092">
    <property type="entry name" value="Polyprenyl_synt"/>
</dbReference>
<dbReference type="PROSITE" id="PS00723">
    <property type="entry name" value="POLYPRENYL_SYNTHASE_1"/>
    <property type="match status" value="1"/>
</dbReference>
<dbReference type="VEuPathDB" id="VectorBase:LLOJ008331"/>
<reference evidence="8" key="2">
    <citation type="journal article" date="2020" name="BMC">
        <title>Leishmania infection induces a limited differential gene expression in the sand fly midgut.</title>
        <authorList>
            <person name="Coutinho-Abreu I.V."/>
            <person name="Serafim T.D."/>
            <person name="Meneses C."/>
            <person name="Kamhawi S."/>
            <person name="Oliveira F."/>
            <person name="Valenzuela J.G."/>
        </authorList>
    </citation>
    <scope>NUCLEOTIDE SEQUENCE</scope>
    <source>
        <strain evidence="8">Jacobina</strain>
        <tissue evidence="8">Midgut</tissue>
    </source>
</reference>
<dbReference type="GO" id="GO:0045337">
    <property type="term" value="P:farnesyl diphosphate biosynthetic process"/>
    <property type="evidence" value="ECO:0007669"/>
    <property type="project" value="TreeGrafter"/>
</dbReference>
<comment type="similarity">
    <text evidence="7">Belongs to the FPP/GGPP synthase family.</text>
</comment>
<evidence type="ECO:0000256" key="3">
    <source>
        <dbReference type="ARBA" id="ARBA00022723"/>
    </source>
</evidence>
<name>A0A1B0CTY1_LUTLO</name>
<comment type="cofactor">
    <cofactor evidence="1">
        <name>Mg(2+)</name>
        <dbReference type="ChEBI" id="CHEBI:18420"/>
    </cofactor>
</comment>
<dbReference type="PANTHER" id="PTHR11525">
    <property type="entry name" value="FARNESYL-PYROPHOSPHATE SYNTHETASE"/>
    <property type="match status" value="1"/>
</dbReference>
<dbReference type="GO" id="GO:0042811">
    <property type="term" value="P:pheromone biosynthetic process"/>
    <property type="evidence" value="ECO:0007669"/>
    <property type="project" value="UniProtKB-ARBA"/>
</dbReference>
<dbReference type="GO" id="GO:0004161">
    <property type="term" value="F:dimethylallyltranstransferase activity"/>
    <property type="evidence" value="ECO:0007669"/>
    <property type="project" value="TreeGrafter"/>
</dbReference>
<evidence type="ECO:0000256" key="5">
    <source>
        <dbReference type="ARBA" id="ARBA00033740"/>
    </source>
</evidence>
<dbReference type="Proteomes" id="UP000092461">
    <property type="component" value="Unassembled WGS sequence"/>
</dbReference>
<dbReference type="GO" id="GO:0046872">
    <property type="term" value="F:metal ion binding"/>
    <property type="evidence" value="ECO:0007669"/>
    <property type="project" value="UniProtKB-KW"/>
</dbReference>
<dbReference type="PROSITE" id="PS00444">
    <property type="entry name" value="POLYPRENYL_SYNTHASE_2"/>
    <property type="match status" value="1"/>
</dbReference>
<evidence type="ECO:0000313" key="10">
    <source>
        <dbReference type="Proteomes" id="UP000092461"/>
    </source>
</evidence>
<dbReference type="GO" id="GO:0004337">
    <property type="term" value="F:(2E,6E)-farnesyl diphosphate synthase activity"/>
    <property type="evidence" value="ECO:0007669"/>
    <property type="project" value="TreeGrafter"/>
</dbReference>
<dbReference type="SFLD" id="SFLDG01017">
    <property type="entry name" value="Polyprenyl_Transferase_Like"/>
    <property type="match status" value="1"/>
</dbReference>
<dbReference type="AlphaFoldDB" id="A0A1B0CTY1"/>